<feature type="transmembrane region" description="Helical" evidence="6">
    <location>
        <begin position="433"/>
        <end position="454"/>
    </location>
</feature>
<feature type="transmembrane region" description="Helical" evidence="6">
    <location>
        <begin position="373"/>
        <end position="389"/>
    </location>
</feature>
<feature type="transmembrane region" description="Helical" evidence="6">
    <location>
        <begin position="395"/>
        <end position="412"/>
    </location>
</feature>
<gene>
    <name evidence="9" type="ORF">ACFQ2F_09035</name>
</gene>
<evidence type="ECO:0000259" key="8">
    <source>
        <dbReference type="Pfam" id="PF13567"/>
    </source>
</evidence>
<dbReference type="Proteomes" id="UP001597102">
    <property type="component" value="Unassembled WGS sequence"/>
</dbReference>
<feature type="transmembrane region" description="Helical" evidence="6">
    <location>
        <begin position="325"/>
        <end position="344"/>
    </location>
</feature>
<dbReference type="PANTHER" id="PTHR30619:SF1">
    <property type="entry name" value="RECOMBINATION PROTEIN 2"/>
    <property type="match status" value="1"/>
</dbReference>
<evidence type="ECO:0000259" key="7">
    <source>
        <dbReference type="Pfam" id="PF03772"/>
    </source>
</evidence>
<evidence type="ECO:0000256" key="5">
    <source>
        <dbReference type="ARBA" id="ARBA00023136"/>
    </source>
</evidence>
<keyword evidence="4 6" id="KW-1133">Transmembrane helix</keyword>
<dbReference type="Pfam" id="PF03772">
    <property type="entry name" value="Competence"/>
    <property type="match status" value="1"/>
</dbReference>
<keyword evidence="5 6" id="KW-0472">Membrane</keyword>
<evidence type="ECO:0000256" key="2">
    <source>
        <dbReference type="ARBA" id="ARBA00022475"/>
    </source>
</evidence>
<reference evidence="10" key="1">
    <citation type="journal article" date="2019" name="Int. J. Syst. Evol. Microbiol.">
        <title>The Global Catalogue of Microorganisms (GCM) 10K type strain sequencing project: providing services to taxonomists for standard genome sequencing and annotation.</title>
        <authorList>
            <consortium name="The Broad Institute Genomics Platform"/>
            <consortium name="The Broad Institute Genome Sequencing Center for Infectious Disease"/>
            <person name="Wu L."/>
            <person name="Ma J."/>
        </authorList>
    </citation>
    <scope>NUCLEOTIDE SEQUENCE [LARGE SCALE GENOMIC DNA]</scope>
    <source>
        <strain evidence="10">CCUG 61697</strain>
    </source>
</reference>
<dbReference type="InterPro" id="IPR052159">
    <property type="entry name" value="Competence_DNA_uptake"/>
</dbReference>
<evidence type="ECO:0000256" key="6">
    <source>
        <dbReference type="SAM" id="Phobius"/>
    </source>
</evidence>
<evidence type="ECO:0000256" key="4">
    <source>
        <dbReference type="ARBA" id="ARBA00022989"/>
    </source>
</evidence>
<comment type="caution">
    <text evidence="9">The sequence shown here is derived from an EMBL/GenBank/DDBJ whole genome shotgun (WGS) entry which is preliminary data.</text>
</comment>
<comment type="subcellular location">
    <subcellularLocation>
        <location evidence="1">Cell membrane</location>
        <topology evidence="1">Multi-pass membrane protein</topology>
    </subcellularLocation>
</comment>
<feature type="transmembrane region" description="Helical" evidence="6">
    <location>
        <begin position="525"/>
        <end position="546"/>
    </location>
</feature>
<feature type="transmembrane region" description="Helical" evidence="6">
    <location>
        <begin position="292"/>
        <end position="313"/>
    </location>
</feature>
<feature type="domain" description="DUF4131" evidence="8">
    <location>
        <begin position="68"/>
        <end position="216"/>
    </location>
</feature>
<keyword evidence="10" id="KW-1185">Reference proteome</keyword>
<proteinExistence type="predicted"/>
<dbReference type="PANTHER" id="PTHR30619">
    <property type="entry name" value="DNA INTERNALIZATION/COMPETENCE PROTEIN COMEC/REC2"/>
    <property type="match status" value="1"/>
</dbReference>
<dbReference type="NCBIfam" id="TIGR00360">
    <property type="entry name" value="ComEC_N-term"/>
    <property type="match status" value="1"/>
</dbReference>
<evidence type="ECO:0000256" key="3">
    <source>
        <dbReference type="ARBA" id="ARBA00022692"/>
    </source>
</evidence>
<keyword evidence="2" id="KW-1003">Cell membrane</keyword>
<feature type="transmembrane region" description="Helical" evidence="6">
    <location>
        <begin position="460"/>
        <end position="485"/>
    </location>
</feature>
<feature type="domain" description="ComEC/Rec2-related protein" evidence="7">
    <location>
        <begin position="263"/>
        <end position="548"/>
    </location>
</feature>
<organism evidence="9 10">
    <name type="scientific">Methyloligella solikamskensis</name>
    <dbReference type="NCBI Taxonomy" id="1177756"/>
    <lineage>
        <taxon>Bacteria</taxon>
        <taxon>Pseudomonadati</taxon>
        <taxon>Pseudomonadota</taxon>
        <taxon>Alphaproteobacteria</taxon>
        <taxon>Hyphomicrobiales</taxon>
        <taxon>Hyphomicrobiaceae</taxon>
        <taxon>Methyloligella</taxon>
    </lineage>
</organism>
<name>A0ABW3JCU7_9HYPH</name>
<feature type="transmembrane region" description="Helical" evidence="6">
    <location>
        <begin position="64"/>
        <end position="81"/>
    </location>
</feature>
<dbReference type="InterPro" id="IPR025405">
    <property type="entry name" value="DUF4131"/>
</dbReference>
<sequence length="735" mass="79508">MVYAPDDRVRDEFAPRYVRLRIASALAALATAVEAQWERKLLWLPVFFACGILLYFSLRTEPGLLQSLSLAGTAGALLFVFRRNAFALASLAALLSASAGFAAAKLHTELARAPVITQETDFAHLSGWIEEVEHRHGQRDRLLLRLFAMEKRSASETPYRVRISVNKTFTETLRTGDALQLWATLLPPPEPAEPGGFDFGRKAWFMGLGAVGYGTSRITLLEDAPRPPASIRLWVGIDRIRSAINARIDASLPGEEGGLAKALITGDRGGVSDEVQQAMRDSGLAHILSISGLHMMLMAGTVFWAVRALLAFLPAIALRFPIKKWAAVAALAAALFYLAISGAALPTIRAWIMMSIVLLAVILDRPAITMRNVALAALAILIVAPESVFDPSFEMSFAAVIALVAMYEAMAGRKRPQAQDVSRTWRILRYGWLAIWATAVTTTIAGLATAPFAAYHFHRVAYYGLAANLLAAPIVALVVMPMALLSVVAMPFHLEHLPLLLMGYGLDAMVWVGTTVASWPGAISIVPSMSGVSLVLIVAGGLWLCLWHGTLRQAGWAAIALGLFAAGAAPRPDLLIEREGEAMAVRGEDGRLALLPDSHKNYSVHKWLEADGDAREASEAAKNDAFSCDSLGCLTALAKHPVAFLTSPGAAEEDCRHAQILIAKFYVPRSCTRPPILVDRRSLKERGAHALYLDEETIRIETVAQARGNRPWAVTTRATESAAAKTAAIVKISRK</sequence>
<dbReference type="InterPro" id="IPR004477">
    <property type="entry name" value="ComEC_N"/>
</dbReference>
<protein>
    <submittedName>
        <fullName evidence="9">ComEC/Rec2 family competence protein</fullName>
    </submittedName>
</protein>
<feature type="transmembrane region" description="Helical" evidence="6">
    <location>
        <begin position="497"/>
        <end position="519"/>
    </location>
</feature>
<dbReference type="RefSeq" id="WP_379088846.1">
    <property type="nucleotide sequence ID" value="NZ_JBHTJO010000001.1"/>
</dbReference>
<keyword evidence="3 6" id="KW-0812">Transmembrane</keyword>
<feature type="transmembrane region" description="Helical" evidence="6">
    <location>
        <begin position="41"/>
        <end position="58"/>
    </location>
</feature>
<evidence type="ECO:0000313" key="10">
    <source>
        <dbReference type="Proteomes" id="UP001597102"/>
    </source>
</evidence>
<dbReference type="EMBL" id="JBHTJO010000001">
    <property type="protein sequence ID" value="MFD0987242.1"/>
    <property type="molecule type" value="Genomic_DNA"/>
</dbReference>
<evidence type="ECO:0000313" key="9">
    <source>
        <dbReference type="EMBL" id="MFD0987242.1"/>
    </source>
</evidence>
<evidence type="ECO:0000256" key="1">
    <source>
        <dbReference type="ARBA" id="ARBA00004651"/>
    </source>
</evidence>
<accession>A0ABW3JCU7</accession>
<dbReference type="Pfam" id="PF13567">
    <property type="entry name" value="DUF4131"/>
    <property type="match status" value="1"/>
</dbReference>